<evidence type="ECO:0000256" key="1">
    <source>
        <dbReference type="PROSITE-ProRule" id="PRU00371"/>
    </source>
</evidence>
<comment type="subcellular location">
    <subcellularLocation>
        <location evidence="1">Nucleus</location>
    </subcellularLocation>
</comment>
<sequence>MAVNTELFISAIQSKPPIWQSKHPHHNNRIITRKLWSEIKEQFPESEGTSTCSSHTNALKRNKMASDYRDELIECERKKILLIEQKMASISDQSEKCDDYHFFMSLLPQMKKFGKLQKLRIRNKITQIIIDEAERMQFSQPRYEENYGGYITGNYPNY</sequence>
<dbReference type="GO" id="GO:0005634">
    <property type="term" value="C:nucleus"/>
    <property type="evidence" value="ECO:0007669"/>
    <property type="project" value="UniProtKB-SubCell"/>
</dbReference>
<evidence type="ECO:0000259" key="3">
    <source>
        <dbReference type="PROSITE" id="PS51031"/>
    </source>
</evidence>
<dbReference type="Pfam" id="PF10545">
    <property type="entry name" value="MADF_DNA_bdg"/>
    <property type="match status" value="1"/>
</dbReference>
<feature type="domain" description="MADF" evidence="2">
    <location>
        <begin position="7"/>
        <end position="108"/>
    </location>
</feature>
<dbReference type="Proteomes" id="UP000663880">
    <property type="component" value="Unassembled WGS sequence"/>
</dbReference>
<dbReference type="GO" id="GO:0003677">
    <property type="term" value="F:DNA binding"/>
    <property type="evidence" value="ECO:0007669"/>
    <property type="project" value="InterPro"/>
</dbReference>
<proteinExistence type="predicted"/>
<dbReference type="InterPro" id="IPR004210">
    <property type="entry name" value="BESS_motif"/>
</dbReference>
<reference evidence="4" key="1">
    <citation type="submission" date="2021-02" db="EMBL/GenBank/DDBJ databases">
        <authorList>
            <person name="Steward A R."/>
        </authorList>
    </citation>
    <scope>NUCLEOTIDE SEQUENCE</scope>
</reference>
<comment type="caution">
    <text evidence="4">The sequence shown here is derived from an EMBL/GenBank/DDBJ whole genome shotgun (WGS) entry which is preliminary data.</text>
</comment>
<evidence type="ECO:0000313" key="4">
    <source>
        <dbReference type="EMBL" id="CAF4948129.1"/>
    </source>
</evidence>
<gene>
    <name evidence="4" type="ORF">PMACD_LOCUS15407</name>
</gene>
<dbReference type="PROSITE" id="PS51031">
    <property type="entry name" value="BESS"/>
    <property type="match status" value="1"/>
</dbReference>
<name>A0A821XQB6_9NEOP</name>
<evidence type="ECO:0000313" key="5">
    <source>
        <dbReference type="Proteomes" id="UP000663880"/>
    </source>
</evidence>
<feature type="domain" description="BESS" evidence="3">
    <location>
        <begin position="96"/>
        <end position="135"/>
    </location>
</feature>
<protein>
    <recommendedName>
        <fullName evidence="6">MADF domain-containing protein</fullName>
    </recommendedName>
</protein>
<keyword evidence="5" id="KW-1185">Reference proteome</keyword>
<dbReference type="Pfam" id="PF02944">
    <property type="entry name" value="BESS"/>
    <property type="match status" value="1"/>
</dbReference>
<dbReference type="EMBL" id="CAJOBZ010000070">
    <property type="protein sequence ID" value="CAF4948129.1"/>
    <property type="molecule type" value="Genomic_DNA"/>
</dbReference>
<keyword evidence="1" id="KW-0539">Nucleus</keyword>
<evidence type="ECO:0008006" key="6">
    <source>
        <dbReference type="Google" id="ProtNLM"/>
    </source>
</evidence>
<organism evidence="4 5">
    <name type="scientific">Pieris macdunnoughi</name>
    <dbReference type="NCBI Taxonomy" id="345717"/>
    <lineage>
        <taxon>Eukaryota</taxon>
        <taxon>Metazoa</taxon>
        <taxon>Ecdysozoa</taxon>
        <taxon>Arthropoda</taxon>
        <taxon>Hexapoda</taxon>
        <taxon>Insecta</taxon>
        <taxon>Pterygota</taxon>
        <taxon>Neoptera</taxon>
        <taxon>Endopterygota</taxon>
        <taxon>Lepidoptera</taxon>
        <taxon>Glossata</taxon>
        <taxon>Ditrysia</taxon>
        <taxon>Papilionoidea</taxon>
        <taxon>Pieridae</taxon>
        <taxon>Pierinae</taxon>
        <taxon>Pieris</taxon>
    </lineage>
</organism>
<accession>A0A821XQB6</accession>
<dbReference type="PROSITE" id="PS51029">
    <property type="entry name" value="MADF"/>
    <property type="match status" value="1"/>
</dbReference>
<dbReference type="InterPro" id="IPR006578">
    <property type="entry name" value="MADF-dom"/>
</dbReference>
<evidence type="ECO:0000259" key="2">
    <source>
        <dbReference type="PROSITE" id="PS51029"/>
    </source>
</evidence>
<dbReference type="OrthoDB" id="6931899at2759"/>
<dbReference type="AlphaFoldDB" id="A0A821XQB6"/>